<keyword evidence="4" id="KW-1185">Reference proteome</keyword>
<accession>A0AAQ3QUR4</accession>
<dbReference type="SUPFAM" id="SSF56300">
    <property type="entry name" value="Metallo-dependent phosphatases"/>
    <property type="match status" value="1"/>
</dbReference>
<feature type="compositionally biased region" description="Basic and acidic residues" evidence="1">
    <location>
        <begin position="582"/>
        <end position="594"/>
    </location>
</feature>
<dbReference type="EMBL" id="CP136920">
    <property type="protein sequence ID" value="WOO40052.1"/>
    <property type="molecule type" value="Genomic_DNA"/>
</dbReference>
<evidence type="ECO:0000259" key="2">
    <source>
        <dbReference type="Pfam" id="PF09423"/>
    </source>
</evidence>
<dbReference type="PANTHER" id="PTHR43606">
    <property type="entry name" value="PHOSPHATASE, PUTATIVE (AFU_ORTHOLOGUE AFUA_6G08710)-RELATED"/>
    <property type="match status" value="1"/>
</dbReference>
<feature type="region of interest" description="Disordered" evidence="1">
    <location>
        <begin position="582"/>
        <end position="602"/>
    </location>
</feature>
<dbReference type="KEGG" id="puo:RZN69_15620"/>
<gene>
    <name evidence="3" type="ORF">RZN69_15620</name>
</gene>
<evidence type="ECO:0000313" key="4">
    <source>
        <dbReference type="Proteomes" id="UP001304300"/>
    </source>
</evidence>
<evidence type="ECO:0000313" key="3">
    <source>
        <dbReference type="EMBL" id="WOO40052.1"/>
    </source>
</evidence>
<dbReference type="Pfam" id="PF09423">
    <property type="entry name" value="PhoD"/>
    <property type="match status" value="1"/>
</dbReference>
<name>A0AAQ3QUR4_9BACT</name>
<reference evidence="3 4" key="1">
    <citation type="submission" date="2023-10" db="EMBL/GenBank/DDBJ databases">
        <title>Rubellicoccus peritrichatus gen. nov., sp. nov., isolated from an algae of coral reef tank.</title>
        <authorList>
            <person name="Luo J."/>
        </authorList>
    </citation>
    <scope>NUCLEOTIDE SEQUENCE [LARGE SCALE GENOMIC DNA]</scope>
    <source>
        <strain evidence="3 4">CR14</strain>
    </source>
</reference>
<dbReference type="InterPro" id="IPR052900">
    <property type="entry name" value="Phospholipid_Metab_Enz"/>
</dbReference>
<dbReference type="PANTHER" id="PTHR43606:SF2">
    <property type="entry name" value="ALKALINE PHOSPHATASE FAMILY PROTEIN (AFU_ORTHOLOGUE AFUA_5G03860)"/>
    <property type="match status" value="1"/>
</dbReference>
<dbReference type="Proteomes" id="UP001304300">
    <property type="component" value="Chromosome"/>
</dbReference>
<dbReference type="RefSeq" id="WP_317832149.1">
    <property type="nucleotide sequence ID" value="NZ_CP136920.1"/>
</dbReference>
<evidence type="ECO:0000256" key="1">
    <source>
        <dbReference type="SAM" id="MobiDB-lite"/>
    </source>
</evidence>
<dbReference type="InterPro" id="IPR038607">
    <property type="entry name" value="PhoD-like_sf"/>
</dbReference>
<dbReference type="InterPro" id="IPR029052">
    <property type="entry name" value="Metallo-depent_PP-like"/>
</dbReference>
<sequence length="762" mass="85018">MSAATTTWDWKDSRERRWLGSDFWTNRLQDWEVREGALHCDARSGMALRTAHIVSYETDLQHGSYWAEVDFASQETETKGLAGLLIGAGAGQLDYRGAALIQGFPGKGGGILCAYNYSKQQLQIIDFSTQPGGKLVSLASKKVAAHSDGILRLKVNVQSVDNLANVTLILTDTAPNTELARVSKKGLRADQVKGLMAMAAQSSRGVQTFRFDRLSLGGEGALHYKDRFFGPVVGTLYSLNETTLKIGVQFAFLGDGKRVPSDPKKLKNTLKWPRLTAVLEMRSQGAPDNFKAIGRPQAVLPPDYYVSYRIEDWDPSQQRELRVRFIDDGEKEYFYPISIDSEPESSLTAGTVSCMGVMGMPALQPGPTPKSGESLVGRWTPANVWAPFTGITDGLLHDDADILFFTGDQLYESEPTWADQSVNPIEDFFYKFFIWHWSFQQITSSRPCILQTDDHDVYQGNIWGGGGYINTSGNYWRGGYLRSLSFVNMVQRVMTAHNPDAIEPMSIETGMTNYYTSFSYGGVDFFVLEDRKFKSNPSQNDVEQQELLGPKQEMHLMEWAQKESPNPVKCVISQTIYASISRKADGTKSTERDTNSWPPGPRSRLIEVLGENGVFVISGDQHLATFARVGVKSPDDGFYQFAAPPAGNHFWRWFYPAEKSPDDVLGEYKDGHGNPFELLAVVNPAPADVTAQGLRAKHIVSEAEYAEGIGLEMRTALGDGYGIIRFDHLKEQLQVEAWSWETRIEHSEPYPGWPITLSYEEL</sequence>
<protein>
    <submittedName>
        <fullName evidence="3">Alkaline phosphatase D family protein</fullName>
    </submittedName>
</protein>
<dbReference type="AlphaFoldDB" id="A0AAQ3QUR4"/>
<organism evidence="3 4">
    <name type="scientific">Rubellicoccus peritrichatus</name>
    <dbReference type="NCBI Taxonomy" id="3080537"/>
    <lineage>
        <taxon>Bacteria</taxon>
        <taxon>Pseudomonadati</taxon>
        <taxon>Verrucomicrobiota</taxon>
        <taxon>Opitutia</taxon>
        <taxon>Puniceicoccales</taxon>
        <taxon>Cerasicoccaceae</taxon>
        <taxon>Rubellicoccus</taxon>
    </lineage>
</organism>
<dbReference type="InterPro" id="IPR018946">
    <property type="entry name" value="PhoD-like_MPP"/>
</dbReference>
<dbReference type="Gene3D" id="3.60.21.70">
    <property type="entry name" value="PhoD-like phosphatase"/>
    <property type="match status" value="1"/>
</dbReference>
<feature type="domain" description="PhoD-like phosphatase metallophosphatase" evidence="2">
    <location>
        <begin position="396"/>
        <end position="630"/>
    </location>
</feature>
<proteinExistence type="predicted"/>